<feature type="region of interest" description="Disordered" evidence="1">
    <location>
        <begin position="169"/>
        <end position="202"/>
    </location>
</feature>
<dbReference type="EMBL" id="WNWR01000339">
    <property type="protein sequence ID" value="KAE9982437.1"/>
    <property type="molecule type" value="Genomic_DNA"/>
</dbReference>
<protein>
    <recommendedName>
        <fullName evidence="6">C3H1-type domain-containing protein</fullName>
    </recommendedName>
</protein>
<comment type="caution">
    <text evidence="2">The sequence shown here is derived from an EMBL/GenBank/DDBJ whole genome shotgun (WGS) entry which is preliminary data.</text>
</comment>
<evidence type="ECO:0000313" key="5">
    <source>
        <dbReference type="Proteomes" id="UP000490939"/>
    </source>
</evidence>
<evidence type="ECO:0000256" key="1">
    <source>
        <dbReference type="SAM" id="MobiDB-lite"/>
    </source>
</evidence>
<evidence type="ECO:0000313" key="2">
    <source>
        <dbReference type="EMBL" id="KAE9964820.1"/>
    </source>
</evidence>
<name>A0A8H3U7M8_VENIN</name>
<accession>A0A8H3U7M8</accession>
<sequence length="321" mass="36548">MNPPTLSAQVERWDGQPDWPYLLSRNFCVGYVRDGECPCKATPCLLRHNMPDDLTLSLALLPQPPRWYRLSRLLKNSQYLGESIPEVTLAPITREDYQTLYKPLVDFALCEIILKDPSVVNIEWNHCMREHIRAKLVRDFATSTFQDGLIQEPWSIIVDEMLSFGQWTANTPSIEPDDSSPSESSTTLMTAEPEDLSPSKDEAIPMTYPTQFGFNTPVRGAAQFYTWFGFHLSPGESSRKRQRSMLEVDSGRPEKRARIFIDNATEFFIANATESFIANATRSFIANATESIIAYDRAISEQPRYLEGLHLGEALYRDAHQ</sequence>
<dbReference type="EMBL" id="WNWQ01000662">
    <property type="protein sequence ID" value="KAE9964820.1"/>
    <property type="molecule type" value="Genomic_DNA"/>
</dbReference>
<proteinExistence type="predicted"/>
<dbReference type="AlphaFoldDB" id="A0A8H3U7M8"/>
<gene>
    <name evidence="2" type="ORF">BLS_008048</name>
    <name evidence="3" type="ORF">EG327_005836</name>
</gene>
<evidence type="ECO:0008006" key="6">
    <source>
        <dbReference type="Google" id="ProtNLM"/>
    </source>
</evidence>
<keyword evidence="5" id="KW-1185">Reference proteome</keyword>
<evidence type="ECO:0000313" key="4">
    <source>
        <dbReference type="Proteomes" id="UP000433883"/>
    </source>
</evidence>
<dbReference type="Proteomes" id="UP000490939">
    <property type="component" value="Unassembled WGS sequence"/>
</dbReference>
<dbReference type="Proteomes" id="UP000433883">
    <property type="component" value="Unassembled WGS sequence"/>
</dbReference>
<reference evidence="2 4" key="1">
    <citation type="submission" date="2019-11" db="EMBL/GenBank/DDBJ databases">
        <title>Venturia inaequalis Genome Resource.</title>
        <authorList>
            <person name="Lichtner F.J."/>
        </authorList>
    </citation>
    <scope>NUCLEOTIDE SEQUENCE [LARGE SCALE GENOMIC DNA]</scope>
    <source>
        <strain evidence="2">Bline_iso_100314</strain>
        <strain evidence="3 5">DMI_063113</strain>
    </source>
</reference>
<organism evidence="2 4">
    <name type="scientific">Venturia inaequalis</name>
    <name type="common">Apple scab fungus</name>
    <dbReference type="NCBI Taxonomy" id="5025"/>
    <lineage>
        <taxon>Eukaryota</taxon>
        <taxon>Fungi</taxon>
        <taxon>Dikarya</taxon>
        <taxon>Ascomycota</taxon>
        <taxon>Pezizomycotina</taxon>
        <taxon>Dothideomycetes</taxon>
        <taxon>Pleosporomycetidae</taxon>
        <taxon>Venturiales</taxon>
        <taxon>Venturiaceae</taxon>
        <taxon>Venturia</taxon>
    </lineage>
</organism>
<evidence type="ECO:0000313" key="3">
    <source>
        <dbReference type="EMBL" id="KAE9982437.1"/>
    </source>
</evidence>